<feature type="signal peptide" evidence="1">
    <location>
        <begin position="1"/>
        <end position="17"/>
    </location>
</feature>
<evidence type="ECO:0000313" key="2">
    <source>
        <dbReference type="EMBL" id="MXU88367.1"/>
    </source>
</evidence>
<evidence type="ECO:0008006" key="3">
    <source>
        <dbReference type="Google" id="ProtNLM"/>
    </source>
</evidence>
<sequence length="101" mass="11498">MGVCSALFLAFFRRPLAQWFRRGIDRLSRKKGGCLQTHSITFLCTSKFSARSCQKCQRAIWMPLLSPGLACRIHWIMCSFASLVVHKCELHLSIKYGSGNM</sequence>
<feature type="chain" id="PRO_5025654566" description="Secreted protein" evidence="1">
    <location>
        <begin position="18"/>
        <end position="101"/>
    </location>
</feature>
<evidence type="ECO:0000256" key="1">
    <source>
        <dbReference type="SAM" id="SignalP"/>
    </source>
</evidence>
<name>A0A6B0UF91_IXORI</name>
<protein>
    <recommendedName>
        <fullName evidence="3">Secreted protein</fullName>
    </recommendedName>
</protein>
<dbReference type="EMBL" id="GIFC01006284">
    <property type="protein sequence ID" value="MXU88367.1"/>
    <property type="molecule type" value="Transcribed_RNA"/>
</dbReference>
<reference evidence="2" key="1">
    <citation type="submission" date="2019-12" db="EMBL/GenBank/DDBJ databases">
        <title>An insight into the sialome of adult female Ixodes ricinus ticks feeding for 6 days.</title>
        <authorList>
            <person name="Perner J."/>
            <person name="Ribeiro J.M.C."/>
        </authorList>
    </citation>
    <scope>NUCLEOTIDE SEQUENCE</scope>
    <source>
        <strain evidence="2">Semi-engorged</strain>
        <tissue evidence="2">Salivary glands</tissue>
    </source>
</reference>
<accession>A0A6B0UF91</accession>
<dbReference type="AlphaFoldDB" id="A0A6B0UF91"/>
<proteinExistence type="predicted"/>
<organism evidence="2">
    <name type="scientific">Ixodes ricinus</name>
    <name type="common">Common tick</name>
    <name type="synonym">Acarus ricinus</name>
    <dbReference type="NCBI Taxonomy" id="34613"/>
    <lineage>
        <taxon>Eukaryota</taxon>
        <taxon>Metazoa</taxon>
        <taxon>Ecdysozoa</taxon>
        <taxon>Arthropoda</taxon>
        <taxon>Chelicerata</taxon>
        <taxon>Arachnida</taxon>
        <taxon>Acari</taxon>
        <taxon>Parasitiformes</taxon>
        <taxon>Ixodida</taxon>
        <taxon>Ixodoidea</taxon>
        <taxon>Ixodidae</taxon>
        <taxon>Ixodinae</taxon>
        <taxon>Ixodes</taxon>
    </lineage>
</organism>
<keyword evidence="1" id="KW-0732">Signal</keyword>